<proteinExistence type="predicted"/>
<accession>A0AAC9LCQ9</accession>
<dbReference type="KEGG" id="acad:UA74_15700"/>
<gene>
    <name evidence="2" type="ORF">UA74_15700</name>
</gene>
<dbReference type="Proteomes" id="UP000185511">
    <property type="component" value="Chromosome"/>
</dbReference>
<dbReference type="AlphaFoldDB" id="A0AAC9LCQ9"/>
<feature type="region of interest" description="Disordered" evidence="1">
    <location>
        <begin position="152"/>
        <end position="172"/>
    </location>
</feature>
<protein>
    <submittedName>
        <fullName evidence="2">Uncharacterized protein</fullName>
    </submittedName>
</protein>
<organism evidence="2 3">
    <name type="scientific">Actinoalloteichus fjordicus</name>
    <dbReference type="NCBI Taxonomy" id="1612552"/>
    <lineage>
        <taxon>Bacteria</taxon>
        <taxon>Bacillati</taxon>
        <taxon>Actinomycetota</taxon>
        <taxon>Actinomycetes</taxon>
        <taxon>Pseudonocardiales</taxon>
        <taxon>Pseudonocardiaceae</taxon>
        <taxon>Actinoalloteichus</taxon>
    </lineage>
</organism>
<dbReference type="EMBL" id="CP016076">
    <property type="protein sequence ID" value="APU15192.1"/>
    <property type="molecule type" value="Genomic_DNA"/>
</dbReference>
<evidence type="ECO:0000313" key="2">
    <source>
        <dbReference type="EMBL" id="APU15192.1"/>
    </source>
</evidence>
<name>A0AAC9LCQ9_9PSEU</name>
<evidence type="ECO:0000313" key="3">
    <source>
        <dbReference type="Proteomes" id="UP000185511"/>
    </source>
</evidence>
<reference evidence="3" key="1">
    <citation type="submission" date="2016-06" db="EMBL/GenBank/DDBJ databases">
        <title>Complete genome sequence of Actinoalloteichus fjordicus DSM 46855 (=ADI127-17), type strain of the new species Actinoalloteichus fjordicus.</title>
        <authorList>
            <person name="Ruckert C."/>
            <person name="Nouioui I."/>
            <person name="Willmese J."/>
            <person name="van Wezel G."/>
            <person name="Klenk H.-P."/>
            <person name="Kalinowski J."/>
            <person name="Zotchev S.B."/>
        </authorList>
    </citation>
    <scope>NUCLEOTIDE SEQUENCE [LARGE SCALE GENOMIC DNA]</scope>
    <source>
        <strain evidence="3">ADI127-7</strain>
    </source>
</reference>
<dbReference type="RefSeq" id="WP_157434221.1">
    <property type="nucleotide sequence ID" value="NZ_CP016076.1"/>
</dbReference>
<evidence type="ECO:0000256" key="1">
    <source>
        <dbReference type="SAM" id="MobiDB-lite"/>
    </source>
</evidence>
<keyword evidence="3" id="KW-1185">Reference proteome</keyword>
<sequence length="172" mass="18858">MTSQMSKNGPVDWKPVLVLRRVHQLVGGLRWARVDGAGLLRVRGISLRELEVLSLLDRSHQTRLWSVAEHLGRSPWSVVLVVLRLWTASHVSLGLVSEPRDERALLARVTARLTGRGADLLDRTAETYLFTLSGMCHFDVHGTDTPRVTLEGTTSDAGLTPIPPLTSPAAQG</sequence>